<keyword evidence="13" id="KW-1185">Reference proteome</keyword>
<evidence type="ECO:0000256" key="6">
    <source>
        <dbReference type="ARBA" id="ARBA00023002"/>
    </source>
</evidence>
<dbReference type="InterPro" id="IPR005804">
    <property type="entry name" value="FA_desaturase_dom"/>
</dbReference>
<comment type="subcellular location">
    <subcellularLocation>
        <location evidence="1">Membrane</location>
        <topology evidence="1">Multi-pass membrane protein</topology>
    </subcellularLocation>
</comment>
<evidence type="ECO:0000256" key="3">
    <source>
        <dbReference type="ARBA" id="ARBA00022692"/>
    </source>
</evidence>
<organism evidence="12 13">
    <name type="scientific">Hymenobacter aranciens</name>
    <dbReference type="NCBI Taxonomy" id="3063996"/>
    <lineage>
        <taxon>Bacteria</taxon>
        <taxon>Pseudomonadati</taxon>
        <taxon>Bacteroidota</taxon>
        <taxon>Cytophagia</taxon>
        <taxon>Cytophagales</taxon>
        <taxon>Hymenobacteraceae</taxon>
        <taxon>Hymenobacter</taxon>
    </lineage>
</organism>
<evidence type="ECO:0000256" key="2">
    <source>
        <dbReference type="ARBA" id="ARBA00008749"/>
    </source>
</evidence>
<dbReference type="Proteomes" id="UP001176429">
    <property type="component" value="Unassembled WGS sequence"/>
</dbReference>
<dbReference type="InterPro" id="IPR015876">
    <property type="entry name" value="Acyl-CoA_DS"/>
</dbReference>
<evidence type="ECO:0000256" key="4">
    <source>
        <dbReference type="ARBA" id="ARBA00022832"/>
    </source>
</evidence>
<protein>
    <submittedName>
        <fullName evidence="12">Fatty acid desaturase</fullName>
        <ecNumber evidence="12">1.14.19.-</ecNumber>
    </submittedName>
</protein>
<evidence type="ECO:0000313" key="12">
    <source>
        <dbReference type="EMBL" id="MDO7874664.1"/>
    </source>
</evidence>
<evidence type="ECO:0000313" key="13">
    <source>
        <dbReference type="Proteomes" id="UP001176429"/>
    </source>
</evidence>
<dbReference type="EMBL" id="JAUQSY010000004">
    <property type="protein sequence ID" value="MDO7874664.1"/>
    <property type="molecule type" value="Genomic_DNA"/>
</dbReference>
<feature type="transmembrane region" description="Helical" evidence="10">
    <location>
        <begin position="21"/>
        <end position="39"/>
    </location>
</feature>
<keyword evidence="8" id="KW-0443">Lipid metabolism</keyword>
<keyword evidence="6 12" id="KW-0560">Oxidoreductase</keyword>
<feature type="domain" description="Fatty acid desaturase" evidence="11">
    <location>
        <begin position="51"/>
        <end position="259"/>
    </location>
</feature>
<feature type="transmembrane region" description="Helical" evidence="10">
    <location>
        <begin position="80"/>
        <end position="98"/>
    </location>
</feature>
<comment type="caution">
    <text evidence="12">The sequence shown here is derived from an EMBL/GenBank/DDBJ whole genome shotgun (WGS) entry which is preliminary data.</text>
</comment>
<dbReference type="EC" id="1.14.19.-" evidence="12"/>
<dbReference type="RefSeq" id="WP_305005976.1">
    <property type="nucleotide sequence ID" value="NZ_JAUQSY010000004.1"/>
</dbReference>
<keyword evidence="4" id="KW-0276">Fatty acid metabolism</keyword>
<keyword evidence="7" id="KW-0408">Iron</keyword>
<evidence type="ECO:0000256" key="10">
    <source>
        <dbReference type="SAM" id="Phobius"/>
    </source>
</evidence>
<dbReference type="PANTHER" id="PTHR11351">
    <property type="entry name" value="ACYL-COA DESATURASE"/>
    <property type="match status" value="1"/>
</dbReference>
<evidence type="ECO:0000256" key="7">
    <source>
        <dbReference type="ARBA" id="ARBA00023004"/>
    </source>
</evidence>
<gene>
    <name evidence="12" type="ORF">Q5H93_07960</name>
</gene>
<comment type="similarity">
    <text evidence="2">Belongs to the fatty acid desaturase type 2 family.</text>
</comment>
<proteinExistence type="inferred from homology"/>
<evidence type="ECO:0000256" key="8">
    <source>
        <dbReference type="ARBA" id="ARBA00023098"/>
    </source>
</evidence>
<dbReference type="Pfam" id="PF00487">
    <property type="entry name" value="FA_desaturase"/>
    <property type="match status" value="1"/>
</dbReference>
<dbReference type="GO" id="GO:0016491">
    <property type="term" value="F:oxidoreductase activity"/>
    <property type="evidence" value="ECO:0007669"/>
    <property type="project" value="UniProtKB-KW"/>
</dbReference>
<feature type="transmembrane region" description="Helical" evidence="10">
    <location>
        <begin position="45"/>
        <end position="68"/>
    </location>
</feature>
<feature type="transmembrane region" description="Helical" evidence="10">
    <location>
        <begin position="162"/>
        <end position="185"/>
    </location>
</feature>
<keyword evidence="3 10" id="KW-0812">Transmembrane</keyword>
<evidence type="ECO:0000256" key="5">
    <source>
        <dbReference type="ARBA" id="ARBA00022989"/>
    </source>
</evidence>
<keyword evidence="5 10" id="KW-1133">Transmembrane helix</keyword>
<evidence type="ECO:0000259" key="11">
    <source>
        <dbReference type="Pfam" id="PF00487"/>
    </source>
</evidence>
<sequence length="305" mass="35317">MASRTPLILPGDQLRPGWLKIFWLYAMLGPALWWGWSSWSPGRGLASLGLVVLTVGLGHSVGLHRGIIHRAFRTSRSMRGVLAWLAVQSGLGGPLAWVRSHYFRDYWQNRLDCPRYFAYDHSMARDYYWNLHLSLHPADESRYELPPAEVRDPWLRWLERTWVWHVAGLLGLIWWGWGFEAMIVCGPVRISASILGHWAVNFLSHKYGYARYDIADAKEHGYNNWVLGALSFGEGFHNNHHAHSSSAKLSVAWYELDLGWCLVRLLRAAGLIWDVQAVGETPTQRDRARVRPFRWRWPWRAAQVR</sequence>
<reference evidence="12" key="1">
    <citation type="submission" date="2023-07" db="EMBL/GenBank/DDBJ databases">
        <authorList>
            <person name="Kim M.K."/>
        </authorList>
    </citation>
    <scope>NUCLEOTIDE SEQUENCE</scope>
    <source>
        <strain evidence="12">ASUV-10-1</strain>
    </source>
</reference>
<keyword evidence="9 10" id="KW-0472">Membrane</keyword>
<name>A0ABT9B8S8_9BACT</name>
<accession>A0ABT9B8S8</accession>
<evidence type="ECO:0000256" key="9">
    <source>
        <dbReference type="ARBA" id="ARBA00023136"/>
    </source>
</evidence>
<evidence type="ECO:0000256" key="1">
    <source>
        <dbReference type="ARBA" id="ARBA00004141"/>
    </source>
</evidence>